<feature type="signal peptide" evidence="1">
    <location>
        <begin position="1"/>
        <end position="21"/>
    </location>
</feature>
<keyword evidence="1" id="KW-0732">Signal</keyword>
<sequence>MRRFWAILAFVFGVLPITALAQDVCGGEDLIDLMPSQERQALLDDVAREPYAEGLLWRATKGDIVIEFFGTYHFRHAQTDAHLERLKPMIEAADTVYLEISNADQSKMEREMASDPALMFITEGPTLVDLLGEEDWKAFSEAMRERNIPGFMAAKFKPFWATMMLGIGPCEARSGALEDRGIDVLVGEYAEAQGTGSQSLDDFVALLKMLDEDPLEQQLNLIRLTLAWPGNVDDMSYTIRERYLAEEIGLTWAFSKAVSLKYGGPTAEADFARFTELLLEDRNRKWVDTLVANTMPGEQVFVAFGAGHLPGEIGVLWMLEQEGFAIERLEM</sequence>
<evidence type="ECO:0000313" key="3">
    <source>
        <dbReference type="Proteomes" id="UP001364156"/>
    </source>
</evidence>
<evidence type="ECO:0000256" key="1">
    <source>
        <dbReference type="SAM" id="SignalP"/>
    </source>
</evidence>
<dbReference type="PANTHER" id="PTHR40590">
    <property type="entry name" value="CYTOPLASMIC PROTEIN-RELATED"/>
    <property type="match status" value="1"/>
</dbReference>
<proteinExistence type="predicted"/>
<evidence type="ECO:0000313" key="2">
    <source>
        <dbReference type="EMBL" id="WWR45693.1"/>
    </source>
</evidence>
<dbReference type="InterPro" id="IPR002816">
    <property type="entry name" value="TraB/PrgY/GumN_fam"/>
</dbReference>
<organism evidence="2 3">
    <name type="scientific">Roseovarius phycicola</name>
    <dbReference type="NCBI Taxonomy" id="3080976"/>
    <lineage>
        <taxon>Bacteria</taxon>
        <taxon>Pseudomonadati</taxon>
        <taxon>Pseudomonadota</taxon>
        <taxon>Alphaproteobacteria</taxon>
        <taxon>Rhodobacterales</taxon>
        <taxon>Roseobacteraceae</taxon>
        <taxon>Roseovarius</taxon>
    </lineage>
</organism>
<accession>A0ABZ2HJ51</accession>
<name>A0ABZ2HJ51_9RHOB</name>
<dbReference type="Proteomes" id="UP001364156">
    <property type="component" value="Chromosome"/>
</dbReference>
<protein>
    <submittedName>
        <fullName evidence="2">TraB/GumN family protein</fullName>
    </submittedName>
</protein>
<reference evidence="2 3" key="1">
    <citation type="submission" date="2023-10" db="EMBL/GenBank/DDBJ databases">
        <title>Roseovarius strain S88 nov., isolated from a marine algae.</title>
        <authorList>
            <person name="Lee M.W."/>
            <person name="Lee J.K."/>
            <person name="Kim J.M."/>
            <person name="Choi D.G."/>
            <person name="Baek J.H."/>
            <person name="Bayburt H."/>
            <person name="Jung J.J."/>
            <person name="Han D.M."/>
            <person name="Jeon C.O."/>
        </authorList>
    </citation>
    <scope>NUCLEOTIDE SEQUENCE [LARGE SCALE GENOMIC DNA]</scope>
    <source>
        <strain evidence="2 3">S88</strain>
    </source>
</reference>
<dbReference type="PANTHER" id="PTHR40590:SF1">
    <property type="entry name" value="CYTOPLASMIC PROTEIN"/>
    <property type="match status" value="1"/>
</dbReference>
<dbReference type="InterPro" id="IPR047111">
    <property type="entry name" value="YbaP-like"/>
</dbReference>
<dbReference type="RefSeq" id="WP_338548607.1">
    <property type="nucleotide sequence ID" value="NZ_CP146069.1"/>
</dbReference>
<dbReference type="Pfam" id="PF01963">
    <property type="entry name" value="TraB_PrgY_gumN"/>
    <property type="match status" value="1"/>
</dbReference>
<dbReference type="EMBL" id="CP146069">
    <property type="protein sequence ID" value="WWR45693.1"/>
    <property type="molecule type" value="Genomic_DNA"/>
</dbReference>
<feature type="chain" id="PRO_5045191745" evidence="1">
    <location>
        <begin position="22"/>
        <end position="331"/>
    </location>
</feature>
<gene>
    <name evidence="2" type="ORF">RZ517_12945</name>
</gene>
<keyword evidence="3" id="KW-1185">Reference proteome</keyword>
<dbReference type="CDD" id="cd14789">
    <property type="entry name" value="Tiki"/>
    <property type="match status" value="1"/>
</dbReference>